<protein>
    <submittedName>
        <fullName evidence="1">Uncharacterized protein</fullName>
    </submittedName>
</protein>
<proteinExistence type="predicted"/>
<organism evidence="1 2">
    <name type="scientific">Smallanthus sonchifolius</name>
    <dbReference type="NCBI Taxonomy" id="185202"/>
    <lineage>
        <taxon>Eukaryota</taxon>
        <taxon>Viridiplantae</taxon>
        <taxon>Streptophyta</taxon>
        <taxon>Embryophyta</taxon>
        <taxon>Tracheophyta</taxon>
        <taxon>Spermatophyta</taxon>
        <taxon>Magnoliopsida</taxon>
        <taxon>eudicotyledons</taxon>
        <taxon>Gunneridae</taxon>
        <taxon>Pentapetalae</taxon>
        <taxon>asterids</taxon>
        <taxon>campanulids</taxon>
        <taxon>Asterales</taxon>
        <taxon>Asteraceae</taxon>
        <taxon>Asteroideae</taxon>
        <taxon>Heliantheae alliance</taxon>
        <taxon>Millerieae</taxon>
        <taxon>Smallanthus</taxon>
    </lineage>
</organism>
<comment type="caution">
    <text evidence="1">The sequence shown here is derived from an EMBL/GenBank/DDBJ whole genome shotgun (WGS) entry which is preliminary data.</text>
</comment>
<reference evidence="2" key="1">
    <citation type="journal article" date="2022" name="Mol. Ecol. Resour.">
        <title>The genomes of chicory, endive, great burdock and yacon provide insights into Asteraceae palaeo-polyploidization history and plant inulin production.</title>
        <authorList>
            <person name="Fan W."/>
            <person name="Wang S."/>
            <person name="Wang H."/>
            <person name="Wang A."/>
            <person name="Jiang F."/>
            <person name="Liu H."/>
            <person name="Zhao H."/>
            <person name="Xu D."/>
            <person name="Zhang Y."/>
        </authorList>
    </citation>
    <scope>NUCLEOTIDE SEQUENCE [LARGE SCALE GENOMIC DNA]</scope>
    <source>
        <strain evidence="2">cv. Yunnan</strain>
    </source>
</reference>
<accession>A0ACB9D6C9</accession>
<dbReference type="Proteomes" id="UP001056120">
    <property type="component" value="Linkage Group LG20"/>
</dbReference>
<gene>
    <name evidence="1" type="ORF">L1987_59807</name>
</gene>
<evidence type="ECO:0000313" key="1">
    <source>
        <dbReference type="EMBL" id="KAI3742127.1"/>
    </source>
</evidence>
<keyword evidence="2" id="KW-1185">Reference proteome</keyword>
<name>A0ACB9D6C9_9ASTR</name>
<sequence>MDNPHPSIGLLIFSILDRNEFPVWEEEDTAELLRENKRMLDKSIRDIERERQGLQTQEKKLIAEIKKSAKQGQMAATTTISTPRAVKVMAKDLIRTRHQIEKFYKLKSQLQDVSLRIQTLKSTQVMGEAMKGVTKAMGQMNRQMNLPSLQKITQEFERQNEKMEMVSEVMGDAIGDALEGDEEEDETEELVNQVLDEIGIDINQELLNAPSGAVSAPAAKNKVAQAEVSATDDGGIDSDLQARLDNLRKM</sequence>
<evidence type="ECO:0000313" key="2">
    <source>
        <dbReference type="Proteomes" id="UP001056120"/>
    </source>
</evidence>
<reference evidence="1 2" key="2">
    <citation type="journal article" date="2022" name="Mol. Ecol. Resour.">
        <title>The genomes of chicory, endive, great burdock and yacon provide insights into Asteraceae paleo-polyploidization history and plant inulin production.</title>
        <authorList>
            <person name="Fan W."/>
            <person name="Wang S."/>
            <person name="Wang H."/>
            <person name="Wang A."/>
            <person name="Jiang F."/>
            <person name="Liu H."/>
            <person name="Zhao H."/>
            <person name="Xu D."/>
            <person name="Zhang Y."/>
        </authorList>
    </citation>
    <scope>NUCLEOTIDE SEQUENCE [LARGE SCALE GENOMIC DNA]</scope>
    <source>
        <strain evidence="2">cv. Yunnan</strain>
        <tissue evidence="1">Leaves</tissue>
    </source>
</reference>
<dbReference type="EMBL" id="CM042037">
    <property type="protein sequence ID" value="KAI3742127.1"/>
    <property type="molecule type" value="Genomic_DNA"/>
</dbReference>